<dbReference type="PANTHER" id="PTHR11803:SF58">
    <property type="entry name" value="PROTEIN HMF1-RELATED"/>
    <property type="match status" value="1"/>
</dbReference>
<dbReference type="SUPFAM" id="SSF55298">
    <property type="entry name" value="YjgF-like"/>
    <property type="match status" value="1"/>
</dbReference>
<evidence type="ECO:0000313" key="3">
    <source>
        <dbReference type="Proteomes" id="UP001595764"/>
    </source>
</evidence>
<keyword evidence="2" id="KW-0378">Hydrolase</keyword>
<dbReference type="EMBL" id="JBHRWI010000026">
    <property type="protein sequence ID" value="MFC3512822.1"/>
    <property type="molecule type" value="Genomic_DNA"/>
</dbReference>
<comment type="similarity">
    <text evidence="1">Belongs to the RutC family.</text>
</comment>
<evidence type="ECO:0000313" key="2">
    <source>
        <dbReference type="EMBL" id="MFC3512822.1"/>
    </source>
</evidence>
<dbReference type="RefSeq" id="WP_377874392.1">
    <property type="nucleotide sequence ID" value="NZ_JBHMAY010000071.1"/>
</dbReference>
<protein>
    <submittedName>
        <fullName evidence="2">RidA family protein</fullName>
        <ecNumber evidence="2">3.5.-.-</ecNumber>
    </submittedName>
</protein>
<dbReference type="PANTHER" id="PTHR11803">
    <property type="entry name" value="2-IMINOBUTANOATE/2-IMINOPROPANOATE DEAMINASE RIDA"/>
    <property type="match status" value="1"/>
</dbReference>
<sequence>MSLSMTEIVLRDSPELSAPGGHYSHTAQYGGMAFVSGQLPITSDGTRLVDEPFSVQAKQVLANLDACLAAAGTGRDRLLSVTVYVTDMGDWPEFDRIYRSWLGDHRPARAVAGSSTLHFGAKVEVQAIAAG</sequence>
<dbReference type="GO" id="GO:0016787">
    <property type="term" value="F:hydrolase activity"/>
    <property type="evidence" value="ECO:0007669"/>
    <property type="project" value="UniProtKB-KW"/>
</dbReference>
<name>A0ABV7QLX0_9PSEU</name>
<gene>
    <name evidence="2" type="ORF">ACFORO_21815</name>
</gene>
<dbReference type="Proteomes" id="UP001595764">
    <property type="component" value="Unassembled WGS sequence"/>
</dbReference>
<dbReference type="InterPro" id="IPR006175">
    <property type="entry name" value="YjgF/YER057c/UK114"/>
</dbReference>
<accession>A0ABV7QLX0</accession>
<keyword evidence="3" id="KW-1185">Reference proteome</keyword>
<proteinExistence type="inferred from homology"/>
<evidence type="ECO:0000256" key="1">
    <source>
        <dbReference type="ARBA" id="ARBA00010552"/>
    </source>
</evidence>
<dbReference type="Pfam" id="PF01042">
    <property type="entry name" value="Ribonuc_L-PSP"/>
    <property type="match status" value="1"/>
</dbReference>
<organism evidence="2 3">
    <name type="scientific">Amycolatopsis halotolerans</name>
    <dbReference type="NCBI Taxonomy" id="330083"/>
    <lineage>
        <taxon>Bacteria</taxon>
        <taxon>Bacillati</taxon>
        <taxon>Actinomycetota</taxon>
        <taxon>Actinomycetes</taxon>
        <taxon>Pseudonocardiales</taxon>
        <taxon>Pseudonocardiaceae</taxon>
        <taxon>Amycolatopsis</taxon>
    </lineage>
</organism>
<dbReference type="InterPro" id="IPR035959">
    <property type="entry name" value="RutC-like_sf"/>
</dbReference>
<reference evidence="3" key="1">
    <citation type="journal article" date="2019" name="Int. J. Syst. Evol. Microbiol.">
        <title>The Global Catalogue of Microorganisms (GCM) 10K type strain sequencing project: providing services to taxonomists for standard genome sequencing and annotation.</title>
        <authorList>
            <consortium name="The Broad Institute Genomics Platform"/>
            <consortium name="The Broad Institute Genome Sequencing Center for Infectious Disease"/>
            <person name="Wu L."/>
            <person name="Ma J."/>
        </authorList>
    </citation>
    <scope>NUCLEOTIDE SEQUENCE [LARGE SCALE GENOMIC DNA]</scope>
    <source>
        <strain evidence="3">CGMCC 4.7682</strain>
    </source>
</reference>
<comment type="caution">
    <text evidence="2">The sequence shown here is derived from an EMBL/GenBank/DDBJ whole genome shotgun (WGS) entry which is preliminary data.</text>
</comment>
<dbReference type="CDD" id="cd00448">
    <property type="entry name" value="YjgF_YER057c_UK114_family"/>
    <property type="match status" value="1"/>
</dbReference>
<dbReference type="Gene3D" id="3.30.1330.40">
    <property type="entry name" value="RutC-like"/>
    <property type="match status" value="1"/>
</dbReference>
<dbReference type="EC" id="3.5.-.-" evidence="2"/>